<dbReference type="Proteomes" id="UP000028401">
    <property type="component" value="Unassembled WGS sequence"/>
</dbReference>
<organism evidence="1 2">
    <name type="scientific">Lactococcus cremoris subsp. cremoris GE214</name>
    <dbReference type="NCBI Taxonomy" id="1415168"/>
    <lineage>
        <taxon>Bacteria</taxon>
        <taxon>Bacillati</taxon>
        <taxon>Bacillota</taxon>
        <taxon>Bacilli</taxon>
        <taxon>Lactobacillales</taxon>
        <taxon>Streptococcaceae</taxon>
        <taxon>Lactococcus</taxon>
        <taxon>Lactococcus cremoris subsp. cremoris</taxon>
    </lineage>
</organism>
<dbReference type="EMBL" id="AZSI01000020">
    <property type="protein sequence ID" value="KEY62865.1"/>
    <property type="molecule type" value="Genomic_DNA"/>
</dbReference>
<dbReference type="PATRIC" id="fig|1415168.3.peg.993"/>
<accession>A0A084AC36</accession>
<evidence type="ECO:0000313" key="1">
    <source>
        <dbReference type="EMBL" id="KEY62865.1"/>
    </source>
</evidence>
<dbReference type="AlphaFoldDB" id="A0A084AC36"/>
<dbReference type="RefSeq" id="WP_011677212.1">
    <property type="nucleotide sequence ID" value="NZ_AZSI01000020.1"/>
</dbReference>
<sequence>MKYRLNPLFTLRKTDKAVFNFSRAELTQFNDTGFDILLAVLEQESDREWTDDEDEFLKELIKEKIVEES</sequence>
<evidence type="ECO:0000313" key="2">
    <source>
        <dbReference type="Proteomes" id="UP000028401"/>
    </source>
</evidence>
<comment type="caution">
    <text evidence="1">The sequence shown here is derived from an EMBL/GenBank/DDBJ whole genome shotgun (WGS) entry which is preliminary data.</text>
</comment>
<reference evidence="1 2" key="1">
    <citation type="submission" date="2014-06" db="EMBL/GenBank/DDBJ databases">
        <title>Draft genome sequence of the putrescine producing strain Lactococcus lactis subsp cremoris GE214.</title>
        <authorList>
            <person name="Ladero V."/>
            <person name="Linares D.M."/>
            <person name="del Rio B."/>
            <person name="Mayo B."/>
            <person name="Martin M.C."/>
            <person name="Fernandez M."/>
            <person name="Alvarez M.A."/>
        </authorList>
    </citation>
    <scope>NUCLEOTIDE SEQUENCE [LARGE SCALE GENOMIC DNA]</scope>
    <source>
        <strain evidence="1 2">GE214</strain>
    </source>
</reference>
<proteinExistence type="predicted"/>
<protein>
    <submittedName>
        <fullName evidence="1">Uncharacterized protein</fullName>
    </submittedName>
</protein>
<name>A0A084AC36_LACLC</name>
<gene>
    <name evidence="1" type="ORF">U725_00928</name>
</gene>